<dbReference type="InterPro" id="IPR050624">
    <property type="entry name" value="HTH-type_Tx_Regulator"/>
</dbReference>
<dbReference type="EMBL" id="CP030926">
    <property type="protein sequence ID" value="AXN37425.1"/>
    <property type="molecule type" value="Genomic_DNA"/>
</dbReference>
<reference evidence="5 8" key="2">
    <citation type="submission" date="2018-07" db="EMBL/GenBank/DDBJ databases">
        <title>The molecular basis for the intramolecular migration of carboxyl group in the catabolism of para-hydroxybenzoate via gentisate.</title>
        <authorList>
            <person name="Zhao H."/>
            <person name="Xu Y."/>
            <person name="Lin S."/>
            <person name="Spain J.C."/>
            <person name="Zhou N.-Y."/>
        </authorList>
    </citation>
    <scope>NUCLEOTIDE SEQUENCE [LARGE SCALE GENOMIC DNA]</scope>
    <source>
        <strain evidence="5 8">PHB-7a</strain>
    </source>
</reference>
<dbReference type="SUPFAM" id="SSF46689">
    <property type="entry name" value="Homeodomain-like"/>
    <property type="match status" value="1"/>
</dbReference>
<keyword evidence="1" id="KW-0678">Repressor</keyword>
<gene>
    <name evidence="6" type="ORF">CN689_17485</name>
    <name evidence="5" type="ORF">DTO10_02760</name>
</gene>
<evidence type="ECO:0000256" key="2">
    <source>
        <dbReference type="ARBA" id="ARBA00023125"/>
    </source>
</evidence>
<feature type="DNA-binding region" description="H-T-H motif" evidence="3">
    <location>
        <begin position="33"/>
        <end position="52"/>
    </location>
</feature>
<dbReference type="KEGG" id="pbut:DTO10_02760"/>
<dbReference type="AlphaFoldDB" id="A0AAX0RRC5"/>
<dbReference type="EMBL" id="NUEQ01000032">
    <property type="protein sequence ID" value="PEJ31086.1"/>
    <property type="molecule type" value="Genomic_DNA"/>
</dbReference>
<keyword evidence="2 3" id="KW-0238">DNA-binding</keyword>
<accession>A0AAX0RRC5</accession>
<dbReference type="PROSITE" id="PS50977">
    <property type="entry name" value="HTH_TETR_2"/>
    <property type="match status" value="1"/>
</dbReference>
<organism evidence="6 7">
    <name type="scientific">Peribacillus butanolivorans</name>
    <dbReference type="NCBI Taxonomy" id="421767"/>
    <lineage>
        <taxon>Bacteria</taxon>
        <taxon>Bacillati</taxon>
        <taxon>Bacillota</taxon>
        <taxon>Bacilli</taxon>
        <taxon>Bacillales</taxon>
        <taxon>Bacillaceae</taxon>
        <taxon>Peribacillus</taxon>
    </lineage>
</organism>
<evidence type="ECO:0000313" key="5">
    <source>
        <dbReference type="EMBL" id="AXN37425.1"/>
    </source>
</evidence>
<dbReference type="InterPro" id="IPR009057">
    <property type="entry name" value="Homeodomain-like_sf"/>
</dbReference>
<dbReference type="GO" id="GO:0003677">
    <property type="term" value="F:DNA binding"/>
    <property type="evidence" value="ECO:0007669"/>
    <property type="project" value="UniProtKB-UniRule"/>
</dbReference>
<dbReference type="Gene3D" id="1.10.357.10">
    <property type="entry name" value="Tetracycline Repressor, domain 2"/>
    <property type="match status" value="1"/>
</dbReference>
<evidence type="ECO:0000313" key="7">
    <source>
        <dbReference type="Proteomes" id="UP000220106"/>
    </source>
</evidence>
<dbReference type="PANTHER" id="PTHR43479:SF7">
    <property type="entry name" value="TETR-FAMILY TRANSCRIPTIONAL REGULATOR"/>
    <property type="match status" value="1"/>
</dbReference>
<dbReference type="RefSeq" id="WP_098176785.1">
    <property type="nucleotide sequence ID" value="NZ_CP030926.1"/>
</dbReference>
<dbReference type="PANTHER" id="PTHR43479">
    <property type="entry name" value="ACREF/ENVCD OPERON REPRESSOR-RELATED"/>
    <property type="match status" value="1"/>
</dbReference>
<keyword evidence="8" id="KW-1185">Reference proteome</keyword>
<dbReference type="Proteomes" id="UP000260457">
    <property type="component" value="Chromosome"/>
</dbReference>
<feature type="domain" description="HTH tetR-type" evidence="4">
    <location>
        <begin position="10"/>
        <end position="70"/>
    </location>
</feature>
<evidence type="ECO:0000256" key="1">
    <source>
        <dbReference type="ARBA" id="ARBA00022491"/>
    </source>
</evidence>
<dbReference type="Pfam" id="PF00440">
    <property type="entry name" value="TetR_N"/>
    <property type="match status" value="1"/>
</dbReference>
<dbReference type="Proteomes" id="UP000220106">
    <property type="component" value="Unassembled WGS sequence"/>
</dbReference>
<proteinExistence type="predicted"/>
<dbReference type="InterPro" id="IPR039532">
    <property type="entry name" value="TetR_C_Firmicutes"/>
</dbReference>
<name>A0AAX0RRC5_9BACI</name>
<evidence type="ECO:0000313" key="8">
    <source>
        <dbReference type="Proteomes" id="UP000260457"/>
    </source>
</evidence>
<reference evidence="6 7" key="1">
    <citation type="submission" date="2017-09" db="EMBL/GenBank/DDBJ databases">
        <title>Large-scale bioinformatics analysis of Bacillus genomes uncovers conserved roles of natural products in bacterial physiology.</title>
        <authorList>
            <consortium name="Agbiome Team Llc"/>
            <person name="Bleich R.M."/>
            <person name="Kirk G.J."/>
            <person name="Santa Maria K.C."/>
            <person name="Allen S.E."/>
            <person name="Farag S."/>
            <person name="Shank E.A."/>
            <person name="Bowers A."/>
        </authorList>
    </citation>
    <scope>NUCLEOTIDE SEQUENCE [LARGE SCALE GENOMIC DNA]</scope>
    <source>
        <strain evidence="6 7">AFS003229</strain>
    </source>
</reference>
<dbReference type="InterPro" id="IPR001647">
    <property type="entry name" value="HTH_TetR"/>
</dbReference>
<evidence type="ECO:0000256" key="3">
    <source>
        <dbReference type="PROSITE-ProRule" id="PRU00335"/>
    </source>
</evidence>
<protein>
    <submittedName>
        <fullName evidence="6">TetR family transcriptional regulator</fullName>
    </submittedName>
    <submittedName>
        <fullName evidence="5">TetR/AcrR family transcriptional regulator</fullName>
    </submittedName>
</protein>
<evidence type="ECO:0000313" key="6">
    <source>
        <dbReference type="EMBL" id="PEJ31086.1"/>
    </source>
</evidence>
<evidence type="ECO:0000259" key="4">
    <source>
        <dbReference type="PROSITE" id="PS50977"/>
    </source>
</evidence>
<sequence>MATIHEQKAQKTKLQIQQHFIALVEKEGFQHVSVKKIADRASINRGTFYLHYADKYELMDHLQQELLAELQLRITSILPKEAFLALHQQQLYPPFIAIFQFISEHASALRAILGDHGDPSFAKKLKHVFGEILLERLIRQHPAAQNDAFRNYMHAFMTSAILGVIQEWLDNCEEQTVEEMAKIHFQILNFISHLRAFIEK</sequence>
<dbReference type="Pfam" id="PF14278">
    <property type="entry name" value="TetR_C_8"/>
    <property type="match status" value="1"/>
</dbReference>